<name>A0A914X528_9BILA</name>
<accession>A0A914X528</accession>
<sequence length="147" mass="17062">MASFVEMELPDVQAGFRKGRGTRDQIANLWWIMEKTREFQKDVYMCFINYSKAFDCVEHDKLWKCLKQMGIPELLVELIRSLYENQEATVRTAFGNTDWFDIERGVRQGCILSPALFNLCAETIMRRCDLDESPIGVKIGGRNINNL</sequence>
<evidence type="ECO:0000313" key="3">
    <source>
        <dbReference type="WBParaSite" id="PSAMB.scaffold6048size10304.g27826.t1"/>
    </source>
</evidence>
<evidence type="ECO:0000259" key="1">
    <source>
        <dbReference type="PROSITE" id="PS50878"/>
    </source>
</evidence>
<dbReference type="InterPro" id="IPR000477">
    <property type="entry name" value="RT_dom"/>
</dbReference>
<dbReference type="PROSITE" id="PS50878">
    <property type="entry name" value="RT_POL"/>
    <property type="match status" value="1"/>
</dbReference>
<dbReference type="WBParaSite" id="PSAMB.scaffold6048size10304.g27826.t1">
    <property type="protein sequence ID" value="PSAMB.scaffold6048size10304.g27826.t1"/>
    <property type="gene ID" value="PSAMB.scaffold6048size10304.g27826"/>
</dbReference>
<dbReference type="InterPro" id="IPR043502">
    <property type="entry name" value="DNA/RNA_pol_sf"/>
</dbReference>
<dbReference type="PANTHER" id="PTHR47027:SF8">
    <property type="entry name" value="RIBONUCLEASE H"/>
    <property type="match status" value="1"/>
</dbReference>
<dbReference type="Proteomes" id="UP000887566">
    <property type="component" value="Unplaced"/>
</dbReference>
<organism evidence="2 3">
    <name type="scientific">Plectus sambesii</name>
    <dbReference type="NCBI Taxonomy" id="2011161"/>
    <lineage>
        <taxon>Eukaryota</taxon>
        <taxon>Metazoa</taxon>
        <taxon>Ecdysozoa</taxon>
        <taxon>Nematoda</taxon>
        <taxon>Chromadorea</taxon>
        <taxon>Plectida</taxon>
        <taxon>Plectina</taxon>
        <taxon>Plectoidea</taxon>
        <taxon>Plectidae</taxon>
        <taxon>Plectus</taxon>
    </lineage>
</organism>
<dbReference type="SUPFAM" id="SSF56672">
    <property type="entry name" value="DNA/RNA polymerases"/>
    <property type="match status" value="1"/>
</dbReference>
<keyword evidence="2" id="KW-1185">Reference proteome</keyword>
<feature type="domain" description="Reverse transcriptase" evidence="1">
    <location>
        <begin position="1"/>
        <end position="147"/>
    </location>
</feature>
<dbReference type="Pfam" id="PF00078">
    <property type="entry name" value="RVT_1"/>
    <property type="match status" value="1"/>
</dbReference>
<evidence type="ECO:0000313" key="2">
    <source>
        <dbReference type="Proteomes" id="UP000887566"/>
    </source>
</evidence>
<dbReference type="PANTHER" id="PTHR47027">
    <property type="entry name" value="REVERSE TRANSCRIPTASE DOMAIN-CONTAINING PROTEIN"/>
    <property type="match status" value="1"/>
</dbReference>
<protein>
    <submittedName>
        <fullName evidence="3">Reverse transcriptase domain-containing protein</fullName>
    </submittedName>
</protein>
<proteinExistence type="predicted"/>
<dbReference type="AlphaFoldDB" id="A0A914X528"/>
<reference evidence="3" key="1">
    <citation type="submission" date="2022-11" db="UniProtKB">
        <authorList>
            <consortium name="WormBaseParasite"/>
        </authorList>
    </citation>
    <scope>IDENTIFICATION</scope>
</reference>